<sequence>MRFSIARALRAGIAATLLTAGLGVATAQPAFAACGFSYVPSTNGDGSAIVKSGTWNLKDAYYADCANVGKVYGYDRVWLRCYVVNDYNNTWWYVRRDGTSLKGWISGDNIRIEEDISADYAYC</sequence>
<keyword evidence="3" id="KW-1185">Reference proteome</keyword>
<evidence type="ECO:0000313" key="2">
    <source>
        <dbReference type="EMBL" id="MBB3100382.1"/>
    </source>
</evidence>
<evidence type="ECO:0000313" key="3">
    <source>
        <dbReference type="Proteomes" id="UP000590749"/>
    </source>
</evidence>
<name>A0A7W5AQ34_9ACTN</name>
<proteinExistence type="predicted"/>
<gene>
    <name evidence="2" type="ORF">FHR83_008104</name>
</gene>
<dbReference type="PROSITE" id="PS51257">
    <property type="entry name" value="PROKAR_LIPOPROTEIN"/>
    <property type="match status" value="1"/>
</dbReference>
<feature type="signal peptide" evidence="1">
    <location>
        <begin position="1"/>
        <end position="32"/>
    </location>
</feature>
<keyword evidence="1" id="KW-0732">Signal</keyword>
<dbReference type="RefSeq" id="WP_183226437.1">
    <property type="nucleotide sequence ID" value="NZ_BMPW01000010.1"/>
</dbReference>
<comment type="caution">
    <text evidence="2">The sequence shown here is derived from an EMBL/GenBank/DDBJ whole genome shotgun (WGS) entry which is preliminary data.</text>
</comment>
<accession>A0A7W5AQ34</accession>
<protein>
    <recommendedName>
        <fullName evidence="4">SH3 domain-containing protein</fullName>
    </recommendedName>
</protein>
<dbReference type="EMBL" id="JACHXF010000025">
    <property type="protein sequence ID" value="MBB3100382.1"/>
    <property type="molecule type" value="Genomic_DNA"/>
</dbReference>
<evidence type="ECO:0000256" key="1">
    <source>
        <dbReference type="SAM" id="SignalP"/>
    </source>
</evidence>
<dbReference type="AlphaFoldDB" id="A0A7W5AQ34"/>
<evidence type="ECO:0008006" key="4">
    <source>
        <dbReference type="Google" id="ProtNLM"/>
    </source>
</evidence>
<organism evidence="2 3">
    <name type="scientific">Actinoplanes campanulatus</name>
    <dbReference type="NCBI Taxonomy" id="113559"/>
    <lineage>
        <taxon>Bacteria</taxon>
        <taxon>Bacillati</taxon>
        <taxon>Actinomycetota</taxon>
        <taxon>Actinomycetes</taxon>
        <taxon>Micromonosporales</taxon>
        <taxon>Micromonosporaceae</taxon>
        <taxon>Actinoplanes</taxon>
    </lineage>
</organism>
<reference evidence="2 3" key="1">
    <citation type="submission" date="2020-08" db="EMBL/GenBank/DDBJ databases">
        <title>Genomic Encyclopedia of Type Strains, Phase III (KMG-III): the genomes of soil and plant-associated and newly described type strains.</title>
        <authorList>
            <person name="Whitman W."/>
        </authorList>
    </citation>
    <scope>NUCLEOTIDE SEQUENCE [LARGE SCALE GENOMIC DNA]</scope>
    <source>
        <strain evidence="2 3">CECT 3287</strain>
    </source>
</reference>
<feature type="chain" id="PRO_5031188213" description="SH3 domain-containing protein" evidence="1">
    <location>
        <begin position="33"/>
        <end position="123"/>
    </location>
</feature>
<dbReference type="Proteomes" id="UP000590749">
    <property type="component" value="Unassembled WGS sequence"/>
</dbReference>